<protein>
    <recommendedName>
        <fullName evidence="2">Histidine-containing phosphotransfer protein</fullName>
    </recommendedName>
</protein>
<dbReference type="GO" id="GO:0043424">
    <property type="term" value="F:protein histidine kinase binding"/>
    <property type="evidence" value="ECO:0007669"/>
    <property type="project" value="UniProtKB-UniRule"/>
</dbReference>
<organism evidence="3 4">
    <name type="scientific">Kalanchoe fedtschenkoi</name>
    <name type="common">Lavender scallops</name>
    <name type="synonym">South American air plant</name>
    <dbReference type="NCBI Taxonomy" id="63787"/>
    <lineage>
        <taxon>Eukaryota</taxon>
        <taxon>Viridiplantae</taxon>
        <taxon>Streptophyta</taxon>
        <taxon>Embryophyta</taxon>
        <taxon>Tracheophyta</taxon>
        <taxon>Spermatophyta</taxon>
        <taxon>Magnoliopsida</taxon>
        <taxon>eudicotyledons</taxon>
        <taxon>Gunneridae</taxon>
        <taxon>Pentapetalae</taxon>
        <taxon>Saxifragales</taxon>
        <taxon>Crassulaceae</taxon>
        <taxon>Kalanchoe</taxon>
    </lineage>
</organism>
<dbReference type="InterPro" id="IPR045871">
    <property type="entry name" value="AHP1-5/YPD1"/>
</dbReference>
<dbReference type="SUPFAM" id="SSF47226">
    <property type="entry name" value="Histidine-containing phosphotransfer domain, HPT domain"/>
    <property type="match status" value="1"/>
</dbReference>
<keyword evidence="1 2" id="KW-0902">Two-component regulatory system</keyword>
<proteinExistence type="predicted"/>
<dbReference type="OMA" id="LEIRMIC"/>
<dbReference type="EnsemblPlants" id="Kaladp0024s0256.1.v1.1">
    <property type="protein sequence ID" value="Kaladp0024s0256.1.v1.1"/>
    <property type="gene ID" value="Kaladp0024s0256.v1.1"/>
</dbReference>
<dbReference type="GO" id="GO:0009927">
    <property type="term" value="F:histidine phosphotransfer kinase activity"/>
    <property type="evidence" value="ECO:0007669"/>
    <property type="project" value="UniProtKB-UniRule"/>
</dbReference>
<name>A0A7N0T669_KALFE</name>
<comment type="domain">
    <text evidence="2">Histidine-containing phosphotransfer domain (HPt) contains an active histidine that mediates the phosphotransfer.</text>
</comment>
<evidence type="ECO:0000256" key="2">
    <source>
        <dbReference type="RuleBase" id="RU369004"/>
    </source>
</evidence>
<evidence type="ECO:0000313" key="4">
    <source>
        <dbReference type="Proteomes" id="UP000594263"/>
    </source>
</evidence>
<dbReference type="GO" id="GO:0005829">
    <property type="term" value="C:cytosol"/>
    <property type="evidence" value="ECO:0007669"/>
    <property type="project" value="UniProtKB-SubCell"/>
</dbReference>
<dbReference type="GO" id="GO:0005634">
    <property type="term" value="C:nucleus"/>
    <property type="evidence" value="ECO:0007669"/>
    <property type="project" value="UniProtKB-SubCell"/>
</dbReference>
<sequence length="149" mass="16945">MSKRYERLNRELLDIVRELEEEGVLDKQFLTVRSLKETSNPFFLAELIPSFTKDFLNGVQKLSDALEKPAVNFHELDQFCLKIKGSSSCFGACRLVQAIVGLRQAIGGESVDLCLAALDVVKQEWSYLETKLSHILKLEIRMICHDDVV</sequence>
<evidence type="ECO:0000313" key="3">
    <source>
        <dbReference type="EnsemblPlants" id="Kaladp0024s0256.1.v1.1"/>
    </source>
</evidence>
<dbReference type="Proteomes" id="UP000594263">
    <property type="component" value="Unplaced"/>
</dbReference>
<comment type="function">
    <text evidence="2">Functions as a two-component phosphorelay mediators between cytokinin sensor histidine kinases and response regulators (B-type ARRs). Plays an important role in propagating cytokinin signal transduction.</text>
</comment>
<evidence type="ECO:0000256" key="1">
    <source>
        <dbReference type="ARBA" id="ARBA00023012"/>
    </source>
</evidence>
<dbReference type="GO" id="GO:0009736">
    <property type="term" value="P:cytokinin-activated signaling pathway"/>
    <property type="evidence" value="ECO:0007669"/>
    <property type="project" value="UniProtKB-KW"/>
</dbReference>
<dbReference type="PANTHER" id="PTHR28242:SF63">
    <property type="entry name" value="HISTIDINE-CONTAINING PHOSPHOTRANSFER PROTEIN"/>
    <property type="match status" value="1"/>
</dbReference>
<dbReference type="InterPro" id="IPR036641">
    <property type="entry name" value="HPT_dom_sf"/>
</dbReference>
<comment type="subcellular location">
    <subcellularLocation>
        <location evidence="2">Cytoplasm</location>
        <location evidence="2">Cytosol</location>
    </subcellularLocation>
    <subcellularLocation>
        <location evidence="2">Nucleus</location>
    </subcellularLocation>
</comment>
<dbReference type="Gramene" id="Kaladp0024s0256.1.v1.1">
    <property type="protein sequence ID" value="Kaladp0024s0256.1.v1.1"/>
    <property type="gene ID" value="Kaladp0024s0256.v1.1"/>
</dbReference>
<keyword evidence="4" id="KW-1185">Reference proteome</keyword>
<dbReference type="AlphaFoldDB" id="A0A7N0T669"/>
<accession>A0A7N0T669</accession>
<dbReference type="GO" id="GO:0000160">
    <property type="term" value="P:phosphorelay signal transduction system"/>
    <property type="evidence" value="ECO:0007669"/>
    <property type="project" value="UniProtKB-UniRule"/>
</dbReference>
<dbReference type="Gene3D" id="1.20.120.160">
    <property type="entry name" value="HPT domain"/>
    <property type="match status" value="1"/>
</dbReference>
<dbReference type="PANTHER" id="PTHR28242">
    <property type="entry name" value="PHOSPHORELAY INTERMEDIATE PROTEIN YPD1"/>
    <property type="match status" value="1"/>
</dbReference>
<reference evidence="3" key="1">
    <citation type="submission" date="2021-01" db="UniProtKB">
        <authorList>
            <consortium name="EnsemblPlants"/>
        </authorList>
    </citation>
    <scope>IDENTIFICATION</scope>
</reference>
<keyword evidence="2" id="KW-0932">Cytokinin signaling pathway</keyword>